<feature type="region of interest" description="Disordered" evidence="1">
    <location>
        <begin position="1"/>
        <end position="26"/>
    </location>
</feature>
<dbReference type="Proteomes" id="UP001066276">
    <property type="component" value="Chromosome 1_2"/>
</dbReference>
<accession>A0AAV7W669</accession>
<feature type="compositionally biased region" description="Polar residues" evidence="1">
    <location>
        <begin position="82"/>
        <end position="95"/>
    </location>
</feature>
<keyword evidence="3" id="KW-1185">Reference proteome</keyword>
<feature type="compositionally biased region" description="Basic residues" evidence="1">
    <location>
        <begin position="1"/>
        <end position="10"/>
    </location>
</feature>
<evidence type="ECO:0000256" key="1">
    <source>
        <dbReference type="SAM" id="MobiDB-lite"/>
    </source>
</evidence>
<protein>
    <submittedName>
        <fullName evidence="2">Uncharacterized protein</fullName>
    </submittedName>
</protein>
<sequence length="178" mass="18761">MVHTRVHHYRPGASSSTPVKIGTPPRGPAPLLSSCCACGLEQPGGSGPRSPPPRQHSNLHGLGEALQPARQARARREPSGCASRSSHQHPTSAAEQSAAVPRGPVWARPPATPRSPPEVVRGHLRVPRRWPAAPLHGPVYRLVGVVDSGRILLGPDRALGLCVRHVGVVGHAPCICFS</sequence>
<proteinExistence type="predicted"/>
<reference evidence="2" key="1">
    <citation type="journal article" date="2022" name="bioRxiv">
        <title>Sequencing and chromosome-scale assembly of the giantPleurodeles waltlgenome.</title>
        <authorList>
            <person name="Brown T."/>
            <person name="Elewa A."/>
            <person name="Iarovenko S."/>
            <person name="Subramanian E."/>
            <person name="Araus A.J."/>
            <person name="Petzold A."/>
            <person name="Susuki M."/>
            <person name="Suzuki K.-i.T."/>
            <person name="Hayashi T."/>
            <person name="Toyoda A."/>
            <person name="Oliveira C."/>
            <person name="Osipova E."/>
            <person name="Leigh N.D."/>
            <person name="Simon A."/>
            <person name="Yun M.H."/>
        </authorList>
    </citation>
    <scope>NUCLEOTIDE SEQUENCE</scope>
    <source>
        <strain evidence="2">20211129_DDA</strain>
        <tissue evidence="2">Liver</tissue>
    </source>
</reference>
<organism evidence="2 3">
    <name type="scientific">Pleurodeles waltl</name>
    <name type="common">Iberian ribbed newt</name>
    <dbReference type="NCBI Taxonomy" id="8319"/>
    <lineage>
        <taxon>Eukaryota</taxon>
        <taxon>Metazoa</taxon>
        <taxon>Chordata</taxon>
        <taxon>Craniata</taxon>
        <taxon>Vertebrata</taxon>
        <taxon>Euteleostomi</taxon>
        <taxon>Amphibia</taxon>
        <taxon>Batrachia</taxon>
        <taxon>Caudata</taxon>
        <taxon>Salamandroidea</taxon>
        <taxon>Salamandridae</taxon>
        <taxon>Pleurodelinae</taxon>
        <taxon>Pleurodeles</taxon>
    </lineage>
</organism>
<evidence type="ECO:0000313" key="2">
    <source>
        <dbReference type="EMBL" id="KAJ1208317.1"/>
    </source>
</evidence>
<feature type="region of interest" description="Disordered" evidence="1">
    <location>
        <begin position="68"/>
        <end position="120"/>
    </location>
</feature>
<gene>
    <name evidence="2" type="ORF">NDU88_003703</name>
</gene>
<dbReference type="EMBL" id="JANPWB010000002">
    <property type="protein sequence ID" value="KAJ1208317.1"/>
    <property type="molecule type" value="Genomic_DNA"/>
</dbReference>
<evidence type="ECO:0000313" key="3">
    <source>
        <dbReference type="Proteomes" id="UP001066276"/>
    </source>
</evidence>
<name>A0AAV7W669_PLEWA</name>
<comment type="caution">
    <text evidence="2">The sequence shown here is derived from an EMBL/GenBank/DDBJ whole genome shotgun (WGS) entry which is preliminary data.</text>
</comment>
<dbReference type="AlphaFoldDB" id="A0AAV7W669"/>